<dbReference type="STRING" id="1157962.A0A250XHG0"/>
<dbReference type="EMBL" id="BEGY01000081">
    <property type="protein sequence ID" value="GAX82483.1"/>
    <property type="molecule type" value="Genomic_DNA"/>
</dbReference>
<sequence>MLSSQSSGICSSAHVSSQKSNQSFRTGFFQGVRLHDLFQSMAGDSMPSVGSDCAERERQMHDTVTTMRREAWEYRAWILNGVKDSVRSSSTSSFTTAPTGSMSCTSSNVKRKLLNAIDVMQQGLVERETEVRLLLLAAVSGEHILLIGPPGTAKSEVGRRLSKLISGSYFERLLTRFSVPEELFGPLSMRALEEDKYVRQTRGYLPEAEVAFIDEIFKANSAILNTLLTLINERLFHNGSQRVSVPLITVVGASNELPESEELDALYDRFLVRKLVKQVSSAGVSQMLSYYSGNEESSGTMSLENVARDMLVTREDIRNCKAEALRTVRVPQAVIQMLTDLRTYLQEKVEPPVYISDRRLVKAIQLLQVAAFCNGRHAVTEYDLLLLQHILWQQPEHSERIRDWVLSQLSADDETKQVSYLMSGLFRRACQSLGNQEKVQDLKNEAAGLRSVLVERYRLVALALDGGIPAVLDNLWLGEEEAQAVATALQPKLSKTCVALDSILGDIATLEVVLRHSCNPVTLANLMPRHWADFIRNSDITEAKKIGTTPLGKP</sequence>
<dbReference type="SUPFAM" id="SSF52540">
    <property type="entry name" value="P-loop containing nucleoside triphosphate hydrolases"/>
    <property type="match status" value="1"/>
</dbReference>
<protein>
    <recommendedName>
        <fullName evidence="1">AAA+ ATPase domain-containing protein</fullName>
    </recommendedName>
</protein>
<dbReference type="InterPro" id="IPR003593">
    <property type="entry name" value="AAA+_ATPase"/>
</dbReference>
<dbReference type="AlphaFoldDB" id="A0A250XHG0"/>
<dbReference type="CDD" id="cd00009">
    <property type="entry name" value="AAA"/>
    <property type="match status" value="1"/>
</dbReference>
<reference evidence="2 3" key="1">
    <citation type="submission" date="2017-08" db="EMBL/GenBank/DDBJ databases">
        <title>Acidophilic green algal genome provides insights into adaptation to an acidic environment.</title>
        <authorList>
            <person name="Hirooka S."/>
            <person name="Hirose Y."/>
            <person name="Kanesaki Y."/>
            <person name="Higuchi S."/>
            <person name="Fujiwara T."/>
            <person name="Onuma R."/>
            <person name="Era A."/>
            <person name="Ohbayashi R."/>
            <person name="Uzuka A."/>
            <person name="Nozaki H."/>
            <person name="Yoshikawa H."/>
            <person name="Miyagishima S.Y."/>
        </authorList>
    </citation>
    <scope>NUCLEOTIDE SEQUENCE [LARGE SCALE GENOMIC DNA]</scope>
    <source>
        <strain evidence="2 3">NIES-2499</strain>
    </source>
</reference>
<dbReference type="InterPro" id="IPR041538">
    <property type="entry name" value="RavA-like_AAA_lid"/>
</dbReference>
<evidence type="ECO:0000259" key="1">
    <source>
        <dbReference type="SMART" id="SM00382"/>
    </source>
</evidence>
<gene>
    <name evidence="2" type="ORF">CEUSTIGMA_g9910.t1</name>
</gene>
<dbReference type="InterPro" id="IPR027417">
    <property type="entry name" value="P-loop_NTPase"/>
</dbReference>
<name>A0A250XHG0_9CHLO</name>
<accession>A0A250XHG0</accession>
<comment type="caution">
    <text evidence="2">The sequence shown here is derived from an EMBL/GenBank/DDBJ whole genome shotgun (WGS) entry which is preliminary data.</text>
</comment>
<feature type="domain" description="AAA+ ATPase" evidence="1">
    <location>
        <begin position="140"/>
        <end position="280"/>
    </location>
</feature>
<evidence type="ECO:0000313" key="2">
    <source>
        <dbReference type="EMBL" id="GAX82483.1"/>
    </source>
</evidence>
<proteinExistence type="predicted"/>
<dbReference type="OrthoDB" id="47330at2759"/>
<dbReference type="Proteomes" id="UP000232323">
    <property type="component" value="Unassembled WGS sequence"/>
</dbReference>
<dbReference type="InterPro" id="IPR050513">
    <property type="entry name" value="RavA_ATPases"/>
</dbReference>
<evidence type="ECO:0000313" key="3">
    <source>
        <dbReference type="Proteomes" id="UP000232323"/>
    </source>
</evidence>
<dbReference type="PANTHER" id="PTHR32204">
    <property type="entry name" value="ATPASE RAVA"/>
    <property type="match status" value="1"/>
</dbReference>
<dbReference type="SMART" id="SM00382">
    <property type="entry name" value="AAA"/>
    <property type="match status" value="1"/>
</dbReference>
<keyword evidence="3" id="KW-1185">Reference proteome</keyword>
<organism evidence="2 3">
    <name type="scientific">Chlamydomonas eustigma</name>
    <dbReference type="NCBI Taxonomy" id="1157962"/>
    <lineage>
        <taxon>Eukaryota</taxon>
        <taxon>Viridiplantae</taxon>
        <taxon>Chlorophyta</taxon>
        <taxon>core chlorophytes</taxon>
        <taxon>Chlorophyceae</taxon>
        <taxon>CS clade</taxon>
        <taxon>Chlamydomonadales</taxon>
        <taxon>Chlamydomonadaceae</taxon>
        <taxon>Chlamydomonas</taxon>
    </lineage>
</organism>
<dbReference type="Gene3D" id="3.40.50.300">
    <property type="entry name" value="P-loop containing nucleotide triphosphate hydrolases"/>
    <property type="match status" value="1"/>
</dbReference>
<dbReference type="Pfam" id="PF20030">
    <property type="entry name" value="bpMoxR"/>
    <property type="match status" value="1"/>
</dbReference>
<dbReference type="Pfam" id="PF17868">
    <property type="entry name" value="AAA_lid_8"/>
    <property type="match status" value="1"/>
</dbReference>
<dbReference type="InterPro" id="IPR045427">
    <property type="entry name" value="MoxR"/>
</dbReference>
<dbReference type="PANTHER" id="PTHR32204:SF0">
    <property type="entry name" value="ATPASE RAVA"/>
    <property type="match status" value="1"/>
</dbReference>